<gene>
    <name evidence="1" type="ORF">BN9_121360</name>
</gene>
<sequence>MEDLVTAIGLNEVPGRHLFSLCKWVKKAWPSKKLISCWFQDMFLHSPQLEAWKSDFNTPYSM</sequence>
<reference evidence="1 2" key="1">
    <citation type="submission" date="2012-05" db="EMBL/GenBank/DDBJ databases">
        <title>Recombination and specialization in a pathogen metapopulation.</title>
        <authorList>
            <person name="Gardiner A."/>
            <person name="Kemen E."/>
            <person name="Schultz-Larsen T."/>
            <person name="MacLean D."/>
            <person name="Van Oosterhout C."/>
            <person name="Jones J.D.G."/>
        </authorList>
    </citation>
    <scope>NUCLEOTIDE SEQUENCE [LARGE SCALE GENOMIC DNA]</scope>
    <source>
        <strain evidence="1 2">Ac Nc2</strain>
    </source>
</reference>
<keyword evidence="2" id="KW-1185">Reference proteome</keyword>
<dbReference type="Gene3D" id="1.20.1270.280">
    <property type="match status" value="1"/>
</dbReference>
<dbReference type="AlphaFoldDB" id="A0A024GUD4"/>
<organism evidence="1 2">
    <name type="scientific">Albugo candida</name>
    <dbReference type="NCBI Taxonomy" id="65357"/>
    <lineage>
        <taxon>Eukaryota</taxon>
        <taxon>Sar</taxon>
        <taxon>Stramenopiles</taxon>
        <taxon>Oomycota</taxon>
        <taxon>Peronosporomycetes</taxon>
        <taxon>Albuginales</taxon>
        <taxon>Albuginaceae</taxon>
        <taxon>Albugo</taxon>
    </lineage>
</organism>
<proteinExistence type="predicted"/>
<evidence type="ECO:0000313" key="1">
    <source>
        <dbReference type="EMBL" id="CCI50409.1"/>
    </source>
</evidence>
<accession>A0A024GUD4</accession>
<comment type="caution">
    <text evidence="1">The sequence shown here is derived from an EMBL/GenBank/DDBJ whole genome shotgun (WGS) entry which is preliminary data.</text>
</comment>
<evidence type="ECO:0000313" key="2">
    <source>
        <dbReference type="Proteomes" id="UP000053237"/>
    </source>
</evidence>
<name>A0A024GUD4_9STRA</name>
<dbReference type="STRING" id="65357.A0A024GUD4"/>
<dbReference type="InParanoid" id="A0A024GUD4"/>
<dbReference type="Proteomes" id="UP000053237">
    <property type="component" value="Unassembled WGS sequence"/>
</dbReference>
<dbReference type="OrthoDB" id="195595at2759"/>
<protein>
    <submittedName>
        <fullName evidence="1">Uncharacterized protein</fullName>
    </submittedName>
</protein>
<dbReference type="EMBL" id="CAIX01000487">
    <property type="protein sequence ID" value="CCI50409.1"/>
    <property type="molecule type" value="Genomic_DNA"/>
</dbReference>